<protein>
    <submittedName>
        <fullName evidence="1">Uncharacterized protein</fullName>
    </submittedName>
</protein>
<proteinExistence type="predicted"/>
<gene>
    <name evidence="1" type="ORF">PCOR1329_LOCUS53123</name>
</gene>
<comment type="caution">
    <text evidence="1">The sequence shown here is derived from an EMBL/GenBank/DDBJ whole genome shotgun (WGS) entry which is preliminary data.</text>
</comment>
<dbReference type="Proteomes" id="UP001189429">
    <property type="component" value="Unassembled WGS sequence"/>
</dbReference>
<dbReference type="EMBL" id="CAUYUJ010016472">
    <property type="protein sequence ID" value="CAK0865669.1"/>
    <property type="molecule type" value="Genomic_DNA"/>
</dbReference>
<reference evidence="1" key="1">
    <citation type="submission" date="2023-10" db="EMBL/GenBank/DDBJ databases">
        <authorList>
            <person name="Chen Y."/>
            <person name="Shah S."/>
            <person name="Dougan E. K."/>
            <person name="Thang M."/>
            <person name="Chan C."/>
        </authorList>
    </citation>
    <scope>NUCLEOTIDE SEQUENCE [LARGE SCALE GENOMIC DNA]</scope>
</reference>
<organism evidence="1 2">
    <name type="scientific">Prorocentrum cordatum</name>
    <dbReference type="NCBI Taxonomy" id="2364126"/>
    <lineage>
        <taxon>Eukaryota</taxon>
        <taxon>Sar</taxon>
        <taxon>Alveolata</taxon>
        <taxon>Dinophyceae</taxon>
        <taxon>Prorocentrales</taxon>
        <taxon>Prorocentraceae</taxon>
        <taxon>Prorocentrum</taxon>
    </lineage>
</organism>
<feature type="non-terminal residue" evidence="1">
    <location>
        <position position="110"/>
    </location>
</feature>
<name>A0ABN9UZA9_9DINO</name>
<evidence type="ECO:0000313" key="2">
    <source>
        <dbReference type="Proteomes" id="UP001189429"/>
    </source>
</evidence>
<accession>A0ABN9UZA9</accession>
<sequence>MAPHRSRIRNDPAVVEFWNVHHVNFGPFMAYDAARCSTPSCKDVYALYGYILGCQPVTPGRSGYEAMEDTMSKKACAPADISCRSPMWYSLPGPCPLKKISADTVKAQTK</sequence>
<keyword evidence="2" id="KW-1185">Reference proteome</keyword>
<evidence type="ECO:0000313" key="1">
    <source>
        <dbReference type="EMBL" id="CAK0865669.1"/>
    </source>
</evidence>